<evidence type="ECO:0000313" key="3">
    <source>
        <dbReference type="Proteomes" id="UP000615446"/>
    </source>
</evidence>
<protein>
    <submittedName>
        <fullName evidence="2">Uncharacterized protein</fullName>
    </submittedName>
</protein>
<dbReference type="Proteomes" id="UP000615446">
    <property type="component" value="Unassembled WGS sequence"/>
</dbReference>
<name>A0A8H3R5S4_9GLOM</name>
<reference evidence="2" key="1">
    <citation type="submission" date="2019-10" db="EMBL/GenBank/DDBJ databases">
        <title>Conservation and host-specific expression of non-tandemly repeated heterogenous ribosome RNA gene in arbuscular mycorrhizal fungi.</title>
        <authorList>
            <person name="Maeda T."/>
            <person name="Kobayashi Y."/>
            <person name="Nakagawa T."/>
            <person name="Ezawa T."/>
            <person name="Yamaguchi K."/>
            <person name="Bino T."/>
            <person name="Nishimoto Y."/>
            <person name="Shigenobu S."/>
            <person name="Kawaguchi M."/>
        </authorList>
    </citation>
    <scope>NUCLEOTIDE SEQUENCE</scope>
    <source>
        <strain evidence="2">HR1</strain>
    </source>
</reference>
<comment type="caution">
    <text evidence="2">The sequence shown here is derived from an EMBL/GenBank/DDBJ whole genome shotgun (WGS) entry which is preliminary data.</text>
</comment>
<keyword evidence="1" id="KW-0732">Signal</keyword>
<proteinExistence type="predicted"/>
<dbReference type="AlphaFoldDB" id="A0A8H3R5S4"/>
<dbReference type="EMBL" id="BLAL01000297">
    <property type="protein sequence ID" value="GET00985.1"/>
    <property type="molecule type" value="Genomic_DNA"/>
</dbReference>
<feature type="signal peptide" evidence="1">
    <location>
        <begin position="1"/>
        <end position="20"/>
    </location>
</feature>
<evidence type="ECO:0000256" key="1">
    <source>
        <dbReference type="SAM" id="SignalP"/>
    </source>
</evidence>
<accession>A0A8H3R5S4</accession>
<organism evidence="2 3">
    <name type="scientific">Rhizophagus clarus</name>
    <dbReference type="NCBI Taxonomy" id="94130"/>
    <lineage>
        <taxon>Eukaryota</taxon>
        <taxon>Fungi</taxon>
        <taxon>Fungi incertae sedis</taxon>
        <taxon>Mucoromycota</taxon>
        <taxon>Glomeromycotina</taxon>
        <taxon>Glomeromycetes</taxon>
        <taxon>Glomerales</taxon>
        <taxon>Glomeraceae</taxon>
        <taxon>Rhizophagus</taxon>
    </lineage>
</organism>
<feature type="chain" id="PRO_5034123218" evidence="1">
    <location>
        <begin position="21"/>
        <end position="77"/>
    </location>
</feature>
<evidence type="ECO:0000313" key="2">
    <source>
        <dbReference type="EMBL" id="GET00985.1"/>
    </source>
</evidence>
<sequence length="77" mass="9033">MKNFIILCHILKVELKLACGLEQTSSRTAILIGLKPLFFYKQQIDDQIEKTENYKNPENFADQIHSIRFKDDDIMCL</sequence>
<gene>
    <name evidence="2" type="ORF">RCL2_002742100</name>
</gene>